<evidence type="ECO:0000313" key="2">
    <source>
        <dbReference type="Proteomes" id="UP001501772"/>
    </source>
</evidence>
<comment type="caution">
    <text evidence="1">The sequence shown here is derived from an EMBL/GenBank/DDBJ whole genome shotgun (WGS) entry which is preliminary data.</text>
</comment>
<organism evidence="1 2">
    <name type="scientific">Pedobacter jeongneungensis</name>
    <dbReference type="NCBI Taxonomy" id="947309"/>
    <lineage>
        <taxon>Bacteria</taxon>
        <taxon>Pseudomonadati</taxon>
        <taxon>Bacteroidota</taxon>
        <taxon>Sphingobacteriia</taxon>
        <taxon>Sphingobacteriales</taxon>
        <taxon>Sphingobacteriaceae</taxon>
        <taxon>Pedobacter</taxon>
    </lineage>
</organism>
<keyword evidence="2" id="KW-1185">Reference proteome</keyword>
<gene>
    <name evidence="1" type="ORF">GCM10022289_31610</name>
</gene>
<sequence length="73" mass="7417">MSLTAKFNINHFEGIQNDLEYKLIGGFSLSFNSGNPDGDSEGGGANNCQGGNCTSSCGSGQNVQCNAVAHCGA</sequence>
<dbReference type="EMBL" id="BAABBY010000007">
    <property type="protein sequence ID" value="GAA4208128.1"/>
    <property type="molecule type" value="Genomic_DNA"/>
</dbReference>
<protein>
    <recommendedName>
        <fullName evidence="3">Natural product</fullName>
    </recommendedName>
</protein>
<dbReference type="Proteomes" id="UP001501772">
    <property type="component" value="Unassembled WGS sequence"/>
</dbReference>
<evidence type="ECO:0008006" key="3">
    <source>
        <dbReference type="Google" id="ProtNLM"/>
    </source>
</evidence>
<proteinExistence type="predicted"/>
<reference evidence="2" key="1">
    <citation type="journal article" date="2019" name="Int. J. Syst. Evol. Microbiol.">
        <title>The Global Catalogue of Microorganisms (GCM) 10K type strain sequencing project: providing services to taxonomists for standard genome sequencing and annotation.</title>
        <authorList>
            <consortium name="The Broad Institute Genomics Platform"/>
            <consortium name="The Broad Institute Genome Sequencing Center for Infectious Disease"/>
            <person name="Wu L."/>
            <person name="Ma J."/>
        </authorList>
    </citation>
    <scope>NUCLEOTIDE SEQUENCE [LARGE SCALE GENOMIC DNA]</scope>
    <source>
        <strain evidence="2">JCM 17626</strain>
    </source>
</reference>
<name>A0ABP8BJ26_9SPHI</name>
<evidence type="ECO:0000313" key="1">
    <source>
        <dbReference type="EMBL" id="GAA4208128.1"/>
    </source>
</evidence>
<accession>A0ABP8BJ26</accession>